<feature type="transmembrane region" description="Helical" evidence="1">
    <location>
        <begin position="379"/>
        <end position="396"/>
    </location>
</feature>
<evidence type="ECO:0000313" key="2">
    <source>
        <dbReference type="EMBL" id="QWG01964.1"/>
    </source>
</evidence>
<gene>
    <name evidence="2" type="ORF">KMW28_20410</name>
</gene>
<name>A0AAX1N360_9BACT</name>
<feature type="transmembrane region" description="Helical" evidence="1">
    <location>
        <begin position="205"/>
        <end position="228"/>
    </location>
</feature>
<feature type="transmembrane region" description="Helical" evidence="1">
    <location>
        <begin position="303"/>
        <end position="326"/>
    </location>
</feature>
<keyword evidence="1" id="KW-1133">Transmembrane helix</keyword>
<keyword evidence="1" id="KW-0472">Membrane</keyword>
<accession>A0AAX1N360</accession>
<dbReference type="Gene3D" id="1.25.40.10">
    <property type="entry name" value="Tetratricopeptide repeat domain"/>
    <property type="match status" value="1"/>
</dbReference>
<reference evidence="2 3" key="1">
    <citation type="submission" date="2021-05" db="EMBL/GenBank/DDBJ databases">
        <title>Comparative genomic studies on the polysaccharide-degrading batcterial strains of the Flammeovirga genus.</title>
        <authorList>
            <person name="Zewei F."/>
            <person name="Zheng Z."/>
            <person name="Yu L."/>
            <person name="Ruyue G."/>
            <person name="Yanhong M."/>
            <person name="Yuanyuan C."/>
            <person name="Jingyan G."/>
            <person name="Wenjun H."/>
        </authorList>
    </citation>
    <scope>NUCLEOTIDE SEQUENCE [LARGE SCALE GENOMIC DNA]</scope>
    <source>
        <strain evidence="2 3">NBRC:100898</strain>
    </source>
</reference>
<feature type="transmembrane region" description="Helical" evidence="1">
    <location>
        <begin position="164"/>
        <end position="185"/>
    </location>
</feature>
<dbReference type="KEGG" id="fya:KMW28_20410"/>
<dbReference type="SUPFAM" id="SSF48452">
    <property type="entry name" value="TPR-like"/>
    <property type="match status" value="1"/>
</dbReference>
<dbReference type="InterPro" id="IPR011990">
    <property type="entry name" value="TPR-like_helical_dom_sf"/>
</dbReference>
<feature type="transmembrane region" description="Helical" evidence="1">
    <location>
        <begin position="85"/>
        <end position="102"/>
    </location>
</feature>
<feature type="transmembrane region" description="Helical" evidence="1">
    <location>
        <begin position="240"/>
        <end position="261"/>
    </location>
</feature>
<feature type="transmembrane region" description="Helical" evidence="1">
    <location>
        <begin position="338"/>
        <end position="358"/>
    </location>
</feature>
<dbReference type="InterPro" id="IPR019734">
    <property type="entry name" value="TPR_rpt"/>
</dbReference>
<evidence type="ECO:0000256" key="1">
    <source>
        <dbReference type="SAM" id="Phobius"/>
    </source>
</evidence>
<feature type="transmembrane region" description="Helical" evidence="1">
    <location>
        <begin position="139"/>
        <end position="157"/>
    </location>
</feature>
<dbReference type="AlphaFoldDB" id="A0AAX1N360"/>
<evidence type="ECO:0000313" key="3">
    <source>
        <dbReference type="Proteomes" id="UP000678679"/>
    </source>
</evidence>
<sequence>MKEKNKVLQNISLGILIANTILLVLLYFIPTSDRLGWTNNNVIENIKTPLFDFEKFGTYFNIQGDSFLLIEQFNALPISFSTEHFAFYGIVLMISFSIYLSSISGLTKLWHALFFGVFALLIGTFHLENLEILHQIHDKAFTALVLIAFTGLSYYFHRNQHIKFLVRCASFLILISGIILFIQLVTPNVNWYIESIAYCFPSLSLLTLAFILFASMAIPFGILYLSTFKNVGGSGDSIKHFLFFYIVYLLNLVYCYFVLFYQQDLDIYYIPPFLLLIIASFVGLWVIKQQEELFSSILRDKNILYWVYVSGALIALSSLSFHKAIFDSSFVKAAEQTTVATMLGFGCIFLIYILYNFYDVLKKNLQVYKVAFKPKNIDFLSTWGVGLLIVIGLLYIQHFAPFNLAKASYFNNLGDAEYIDGQYFLAENRYNTASVYHYNNYHSNYMLGQIAEKNKNKTVAGVAYKYAYKGGGIEQAFSKSASLEIDKKNYLESLFILKEGLKEYPKSEILHNNLALAFMNINELDSALFYLEAGISLNKDYNKVLKGNYIAISALAKKEVNEHSKYLSEIDNSTSLIESVNQLALLNTDGIASAQNFAKSLVNDSTLNGDEVSYIYNYALNNSLKEQPEVLGDYIAKYMSVQNSDYKQQLLFAYGWTQKANDNQKEFLKAFKDLDKFYGINNAYYNFIIGLEALNNDQYILAEHKLAAAWKLGQKSAIYPLALTNSILGNHQEAVQLFDLCERFKIIDTEDKTLIHHYTSSKQLKSDSEKDYFYQLLFNYQKMSNDEVLKSLKGLSLKSNQEDLLTMILNYKVKTKQADITSLIHQFKKQFDVSDDLKVEMIFAKYQMDLPIDEFTVIENNTSIAVDFANHLIKKDTTLFETEALFLNPAYQKYIVNSYIQKGEDDKSFEWVKDAITVNPYSELNVRNYFYVAIPQGLKDYAHDIMVDSEYYLDDAATKRINELYSTLVNDYHKSINTWN</sequence>
<protein>
    <submittedName>
        <fullName evidence="2">Uncharacterized protein</fullName>
    </submittedName>
</protein>
<dbReference type="Proteomes" id="UP000678679">
    <property type="component" value="Chromosome 1"/>
</dbReference>
<dbReference type="SMART" id="SM00028">
    <property type="entry name" value="TPR"/>
    <property type="match status" value="3"/>
</dbReference>
<keyword evidence="3" id="KW-1185">Reference proteome</keyword>
<dbReference type="EMBL" id="CP076132">
    <property type="protein sequence ID" value="QWG01964.1"/>
    <property type="molecule type" value="Genomic_DNA"/>
</dbReference>
<dbReference type="RefSeq" id="WP_169665648.1">
    <property type="nucleotide sequence ID" value="NZ_CP076132.1"/>
</dbReference>
<feature type="transmembrane region" description="Helical" evidence="1">
    <location>
        <begin position="7"/>
        <end position="29"/>
    </location>
</feature>
<feature type="transmembrane region" description="Helical" evidence="1">
    <location>
        <begin position="109"/>
        <end position="127"/>
    </location>
</feature>
<proteinExistence type="predicted"/>
<keyword evidence="1" id="KW-0812">Transmembrane</keyword>
<feature type="transmembrane region" description="Helical" evidence="1">
    <location>
        <begin position="267"/>
        <end position="287"/>
    </location>
</feature>
<organism evidence="2 3">
    <name type="scientific">Flammeovirga yaeyamensis</name>
    <dbReference type="NCBI Taxonomy" id="367791"/>
    <lineage>
        <taxon>Bacteria</taxon>
        <taxon>Pseudomonadati</taxon>
        <taxon>Bacteroidota</taxon>
        <taxon>Cytophagia</taxon>
        <taxon>Cytophagales</taxon>
        <taxon>Flammeovirgaceae</taxon>
        <taxon>Flammeovirga</taxon>
    </lineage>
</organism>